<keyword evidence="3" id="KW-1185">Reference proteome</keyword>
<feature type="chain" id="PRO_5045601231" evidence="1">
    <location>
        <begin position="22"/>
        <end position="342"/>
    </location>
</feature>
<dbReference type="CDD" id="cd14788">
    <property type="entry name" value="GumN"/>
    <property type="match status" value="1"/>
</dbReference>
<reference evidence="2" key="1">
    <citation type="submission" date="2021-11" db="EMBL/GenBank/DDBJ databases">
        <title>The complete genome of Massilia sp sp. G4R7.</title>
        <authorList>
            <person name="Liu L."/>
            <person name="Yue J."/>
            <person name="Yuan J."/>
            <person name="Yang F."/>
            <person name="Li L."/>
        </authorList>
    </citation>
    <scope>NUCLEOTIDE SEQUENCE</scope>
    <source>
        <strain evidence="2">G4R7</strain>
    </source>
</reference>
<evidence type="ECO:0000256" key="1">
    <source>
        <dbReference type="SAM" id="SignalP"/>
    </source>
</evidence>
<dbReference type="RefSeq" id="WP_231056182.1">
    <property type="nucleotide sequence ID" value="NZ_JAJNOC010000001.1"/>
</dbReference>
<feature type="signal peptide" evidence="1">
    <location>
        <begin position="1"/>
        <end position="21"/>
    </location>
</feature>
<protein>
    <submittedName>
        <fullName evidence="2">TraB/GumN family protein</fullName>
    </submittedName>
</protein>
<keyword evidence="1" id="KW-0732">Signal</keyword>
<gene>
    <name evidence="2" type="ORF">LQ564_00740</name>
</gene>
<dbReference type="EMBL" id="JAJNOC010000001">
    <property type="protein sequence ID" value="MCD2514836.1"/>
    <property type="molecule type" value="Genomic_DNA"/>
</dbReference>
<comment type="caution">
    <text evidence="2">The sequence shown here is derived from an EMBL/GenBank/DDBJ whole genome shotgun (WGS) entry which is preliminary data.</text>
</comment>
<name>A0ABS8PZA1_9BURK</name>
<evidence type="ECO:0000313" key="3">
    <source>
        <dbReference type="Proteomes" id="UP001179361"/>
    </source>
</evidence>
<dbReference type="InterPro" id="IPR002816">
    <property type="entry name" value="TraB/PrgY/GumN_fam"/>
</dbReference>
<evidence type="ECO:0000313" key="2">
    <source>
        <dbReference type="EMBL" id="MCD2514836.1"/>
    </source>
</evidence>
<proteinExistence type="predicted"/>
<accession>A0ABS8PZA1</accession>
<organism evidence="2 3">
    <name type="scientific">Massilia phyllostachyos</name>
    <dbReference type="NCBI Taxonomy" id="2898585"/>
    <lineage>
        <taxon>Bacteria</taxon>
        <taxon>Pseudomonadati</taxon>
        <taxon>Pseudomonadota</taxon>
        <taxon>Betaproteobacteria</taxon>
        <taxon>Burkholderiales</taxon>
        <taxon>Oxalobacteraceae</taxon>
        <taxon>Telluria group</taxon>
        <taxon>Massilia</taxon>
    </lineage>
</organism>
<sequence length="342" mass="37324">MFKRLLLPAICLFVPAAPSLAQSLDPAPPPAATADLAAGEDAPAPEQIRVVGQKPGPGMWKVTKGEHVLWIFGTYSPLPVKMDWRSHEVEAVIKGAQEFLAPPGAKLDLPIFATALALPQLIGINKNPNDATLRDVLPPDVYARWLPLKEKYLPKNKERDRPIIVANELFSAAMKQAGLTTSVDVREKIETMVKEKKVKVTRSIIDVRVDNPRAVLKGIKGAPLEDAACFADTLTRLETDIDAMRVRANAWARGDIAGIRKLNFVDQQESCSNVMRNNAALRDHPAFAQAEPRMRALWLANAENALAKNASTFALLSLKDILDPKGLVAALAAKGYTVEQPE</sequence>
<dbReference type="Proteomes" id="UP001179361">
    <property type="component" value="Unassembled WGS sequence"/>
</dbReference>
<dbReference type="Pfam" id="PF01963">
    <property type="entry name" value="TraB_PrgY_gumN"/>
    <property type="match status" value="1"/>
</dbReference>